<dbReference type="AlphaFoldDB" id="A0A2N9F8S7"/>
<organism evidence="1">
    <name type="scientific">Fagus sylvatica</name>
    <name type="common">Beechnut</name>
    <dbReference type="NCBI Taxonomy" id="28930"/>
    <lineage>
        <taxon>Eukaryota</taxon>
        <taxon>Viridiplantae</taxon>
        <taxon>Streptophyta</taxon>
        <taxon>Embryophyta</taxon>
        <taxon>Tracheophyta</taxon>
        <taxon>Spermatophyta</taxon>
        <taxon>Magnoliopsida</taxon>
        <taxon>eudicotyledons</taxon>
        <taxon>Gunneridae</taxon>
        <taxon>Pentapetalae</taxon>
        <taxon>rosids</taxon>
        <taxon>fabids</taxon>
        <taxon>Fagales</taxon>
        <taxon>Fagaceae</taxon>
        <taxon>Fagus</taxon>
    </lineage>
</organism>
<evidence type="ECO:0000313" key="1">
    <source>
        <dbReference type="EMBL" id="SPC87327.1"/>
    </source>
</evidence>
<proteinExistence type="predicted"/>
<dbReference type="EMBL" id="OIVN01000913">
    <property type="protein sequence ID" value="SPC87327.1"/>
    <property type="molecule type" value="Genomic_DNA"/>
</dbReference>
<reference evidence="1" key="1">
    <citation type="submission" date="2018-02" db="EMBL/GenBank/DDBJ databases">
        <authorList>
            <person name="Cohen D.B."/>
            <person name="Kent A.D."/>
        </authorList>
    </citation>
    <scope>NUCLEOTIDE SEQUENCE</scope>
</reference>
<gene>
    <name evidence="1" type="ORF">FSB_LOCUS15209</name>
</gene>
<protein>
    <submittedName>
        <fullName evidence="1">Uncharacterized protein</fullName>
    </submittedName>
</protein>
<accession>A0A2N9F8S7</accession>
<sequence length="148" mass="16761">MGLFLRVMYVEVGGVGEYKMRWKLRSSYVELEWVDGELMDHLLLHFCVAWNLCSFVFSLSDCIGLGLSLWLTCSLIGLYSLKGKEPSSLESNSSLFDVVNRSGKLDNNAPQYSMTAELTGLVISLNEVQLLQILVLWDYLGTCHLREK</sequence>
<name>A0A2N9F8S7_FAGSY</name>